<protein>
    <submittedName>
        <fullName evidence="1">Uncharacterized protein</fullName>
    </submittedName>
</protein>
<accession>A0A9X3XDE9</accession>
<name>A0A9X3XDE9_9BACT</name>
<organism evidence="1 2">
    <name type="scientific">Polyangium jinanense</name>
    <dbReference type="NCBI Taxonomy" id="2829994"/>
    <lineage>
        <taxon>Bacteria</taxon>
        <taxon>Pseudomonadati</taxon>
        <taxon>Myxococcota</taxon>
        <taxon>Polyangia</taxon>
        <taxon>Polyangiales</taxon>
        <taxon>Polyangiaceae</taxon>
        <taxon>Polyangium</taxon>
    </lineage>
</organism>
<dbReference type="RefSeq" id="WP_272426560.1">
    <property type="nucleotide sequence ID" value="NZ_JAGTJJ010000045.1"/>
</dbReference>
<reference evidence="1 2" key="1">
    <citation type="submission" date="2021-04" db="EMBL/GenBank/DDBJ databases">
        <title>Genome analysis of Polyangium sp.</title>
        <authorList>
            <person name="Li Y."/>
            <person name="Wang J."/>
        </authorList>
    </citation>
    <scope>NUCLEOTIDE SEQUENCE [LARGE SCALE GENOMIC DNA]</scope>
    <source>
        <strain evidence="1 2">SDU14</strain>
    </source>
</reference>
<evidence type="ECO:0000313" key="2">
    <source>
        <dbReference type="Proteomes" id="UP001151081"/>
    </source>
</evidence>
<comment type="caution">
    <text evidence="1">The sequence shown here is derived from an EMBL/GenBank/DDBJ whole genome shotgun (WGS) entry which is preliminary data.</text>
</comment>
<dbReference type="EMBL" id="JAGTJJ010000045">
    <property type="protein sequence ID" value="MDC3986968.1"/>
    <property type="molecule type" value="Genomic_DNA"/>
</dbReference>
<gene>
    <name evidence="1" type="ORF">KEG57_41250</name>
</gene>
<dbReference type="AlphaFoldDB" id="A0A9X3XDE9"/>
<evidence type="ECO:0000313" key="1">
    <source>
        <dbReference type="EMBL" id="MDC3986968.1"/>
    </source>
</evidence>
<keyword evidence="2" id="KW-1185">Reference proteome</keyword>
<sequence length="323" mass="35078">MVLALCACATPSPRSVADCNDQTVRGFWESLQGDTVLLRHWHGSKASSLCREGNDAASCEARARAGLARRISAGRPVHGCISEPGGTCLVVRHDGEVSTTRHEGNGWDNLARALWGRWGRDEVELLTVGSGEARTATASAPREEESARFRLLLRAPSATQARAEIKRAAGEWPALRVNIGSSMSAPPDWLDASVSCRPKDKPHPSTHTGPWHCLAGPSDPKELIPNECYPSEKACASGREELMDEVRFRGGRPEEIGTCSAAPRVHCYAMKKDYSNLGAWQSYRSYVCFPTRERCEKLRPEHPWHASVESACFEAGSGVSGGG</sequence>
<proteinExistence type="predicted"/>
<dbReference type="Proteomes" id="UP001151081">
    <property type="component" value="Unassembled WGS sequence"/>
</dbReference>